<dbReference type="Gene3D" id="3.80.10.10">
    <property type="entry name" value="Ribonuclease Inhibitor"/>
    <property type="match status" value="1"/>
</dbReference>
<organism evidence="11 12">
    <name type="scientific">Mucuna pruriens</name>
    <name type="common">Velvet bean</name>
    <name type="synonym">Dolichos pruriens</name>
    <dbReference type="NCBI Taxonomy" id="157652"/>
    <lineage>
        <taxon>Eukaryota</taxon>
        <taxon>Viridiplantae</taxon>
        <taxon>Streptophyta</taxon>
        <taxon>Embryophyta</taxon>
        <taxon>Tracheophyta</taxon>
        <taxon>Spermatophyta</taxon>
        <taxon>Magnoliopsida</taxon>
        <taxon>eudicotyledons</taxon>
        <taxon>Gunneridae</taxon>
        <taxon>Pentapetalae</taxon>
        <taxon>rosids</taxon>
        <taxon>fabids</taxon>
        <taxon>Fabales</taxon>
        <taxon>Fabaceae</taxon>
        <taxon>Papilionoideae</taxon>
        <taxon>50 kb inversion clade</taxon>
        <taxon>NPAAA clade</taxon>
        <taxon>indigoferoid/millettioid clade</taxon>
        <taxon>Phaseoleae</taxon>
        <taxon>Mucuna</taxon>
    </lineage>
</organism>
<proteinExistence type="inferred from homology"/>
<keyword evidence="9" id="KW-0675">Receptor</keyword>
<evidence type="ECO:0000313" key="12">
    <source>
        <dbReference type="Proteomes" id="UP000257109"/>
    </source>
</evidence>
<dbReference type="PRINTS" id="PR00019">
    <property type="entry name" value="LEURICHRPT"/>
</dbReference>
<dbReference type="PANTHER" id="PTHR27004:SF460">
    <property type="entry name" value="RECEPTOR-LIKE PROTEIN 33"/>
    <property type="match status" value="1"/>
</dbReference>
<dbReference type="GO" id="GO:0005886">
    <property type="term" value="C:plasma membrane"/>
    <property type="evidence" value="ECO:0007669"/>
    <property type="project" value="UniProtKB-SubCell"/>
</dbReference>
<evidence type="ECO:0000256" key="7">
    <source>
        <dbReference type="ARBA" id="ARBA00022989"/>
    </source>
</evidence>
<keyword evidence="10" id="KW-0325">Glycoprotein</keyword>
<keyword evidence="7" id="KW-1133">Transmembrane helix</keyword>
<dbReference type="Pfam" id="PF00560">
    <property type="entry name" value="LRR_1"/>
    <property type="match status" value="4"/>
</dbReference>
<feature type="non-terminal residue" evidence="11">
    <location>
        <position position="1"/>
    </location>
</feature>
<feature type="non-terminal residue" evidence="11">
    <location>
        <position position="396"/>
    </location>
</feature>
<sequence length="396" mass="44251">MVAYNLLEGELELDKFLMLKMLVQKIHPMQAFLKFKQQCQFIPQLDVGKNKSSGINCFPQLIDGKNIPLMCNLKSLTDLDLSFNNLSGTVPSCLGSSSQPLQILVLKGNKLFDPIPHLINALRMVDLSNNNLQDQLPKTLVNCRMLEVIDAGIVKLMIHSRCLVTLPELKVVALSDNHLYGSIRCPTTCTFPKLHIVVLSRNQFTGSLPFKTIKNWKSMKASSESQLQYEDYSNNALMIPDVIGHLTSLVLLNLSNNVLSGNIPSSFGKLSNLEIFDLSLNSLSGKIPQQLAQLTFLSYFNASFNKLSGLIHKLSSLVHSKVVHLRITKDCVGIHYLRNVKTIQSHLQPLMMIKTPQDFFTEFDWKVVLIGYGGGLVAGVALGRTFGQEVLEWLKR</sequence>
<evidence type="ECO:0000256" key="3">
    <source>
        <dbReference type="ARBA" id="ARBA00022475"/>
    </source>
</evidence>
<reference evidence="11" key="1">
    <citation type="submission" date="2018-05" db="EMBL/GenBank/DDBJ databases">
        <title>Draft genome of Mucuna pruriens seed.</title>
        <authorList>
            <person name="Nnadi N.E."/>
            <person name="Vos R."/>
            <person name="Hasami M.H."/>
            <person name="Devisetty U.K."/>
            <person name="Aguiy J.C."/>
        </authorList>
    </citation>
    <scope>NUCLEOTIDE SEQUENCE [LARGE SCALE GENOMIC DNA]</scope>
    <source>
        <strain evidence="11">JCA_2017</strain>
    </source>
</reference>
<dbReference type="OrthoDB" id="676979at2759"/>
<evidence type="ECO:0000256" key="1">
    <source>
        <dbReference type="ARBA" id="ARBA00004251"/>
    </source>
</evidence>
<name>A0A371EJ35_MUCPR</name>
<keyword evidence="12" id="KW-1185">Reference proteome</keyword>
<evidence type="ECO:0000313" key="11">
    <source>
        <dbReference type="EMBL" id="RDX66052.1"/>
    </source>
</evidence>
<keyword evidence="6" id="KW-0677">Repeat</keyword>
<keyword evidence="8" id="KW-0472">Membrane</keyword>
<evidence type="ECO:0000256" key="8">
    <source>
        <dbReference type="ARBA" id="ARBA00023136"/>
    </source>
</evidence>
<keyword evidence="4" id="KW-0433">Leucine-rich repeat</keyword>
<dbReference type="SUPFAM" id="SSF52058">
    <property type="entry name" value="L domain-like"/>
    <property type="match status" value="1"/>
</dbReference>
<dbReference type="FunFam" id="3.80.10.10:FF:000383">
    <property type="entry name" value="Leucine-rich repeat receptor protein kinase EMS1"/>
    <property type="match status" value="1"/>
</dbReference>
<evidence type="ECO:0000256" key="5">
    <source>
        <dbReference type="ARBA" id="ARBA00022692"/>
    </source>
</evidence>
<evidence type="ECO:0000256" key="9">
    <source>
        <dbReference type="ARBA" id="ARBA00023170"/>
    </source>
</evidence>
<evidence type="ECO:0000256" key="2">
    <source>
        <dbReference type="ARBA" id="ARBA00009592"/>
    </source>
</evidence>
<dbReference type="InterPro" id="IPR001611">
    <property type="entry name" value="Leu-rich_rpt"/>
</dbReference>
<comment type="caution">
    <text evidence="11">The sequence shown here is derived from an EMBL/GenBank/DDBJ whole genome shotgun (WGS) entry which is preliminary data.</text>
</comment>
<keyword evidence="5" id="KW-0812">Transmembrane</keyword>
<dbReference type="EMBL" id="QJKJ01013616">
    <property type="protein sequence ID" value="RDX66052.1"/>
    <property type="molecule type" value="Genomic_DNA"/>
</dbReference>
<protein>
    <submittedName>
        <fullName evidence="11">Receptor-like protein 12</fullName>
    </submittedName>
</protein>
<evidence type="ECO:0000256" key="10">
    <source>
        <dbReference type="ARBA" id="ARBA00023180"/>
    </source>
</evidence>
<keyword evidence="3" id="KW-1003">Cell membrane</keyword>
<comment type="subcellular location">
    <subcellularLocation>
        <location evidence="1">Cell membrane</location>
        <topology evidence="1">Single-pass type I membrane protein</topology>
    </subcellularLocation>
</comment>
<dbReference type="STRING" id="157652.A0A371EJ35"/>
<dbReference type="PANTHER" id="PTHR27004">
    <property type="entry name" value="RECEPTOR-LIKE PROTEIN 12 ISOFORM X1"/>
    <property type="match status" value="1"/>
</dbReference>
<gene>
    <name evidence="11" type="primary">RLP12</name>
    <name evidence="11" type="ORF">CR513_55229</name>
</gene>
<evidence type="ECO:0000256" key="4">
    <source>
        <dbReference type="ARBA" id="ARBA00022614"/>
    </source>
</evidence>
<comment type="similarity">
    <text evidence="2">Belongs to the RLP family.</text>
</comment>
<dbReference type="AlphaFoldDB" id="A0A371EJ35"/>
<evidence type="ECO:0000256" key="6">
    <source>
        <dbReference type="ARBA" id="ARBA00022737"/>
    </source>
</evidence>
<dbReference type="InterPro" id="IPR032675">
    <property type="entry name" value="LRR_dom_sf"/>
</dbReference>
<dbReference type="Proteomes" id="UP000257109">
    <property type="component" value="Unassembled WGS sequence"/>
</dbReference>
<accession>A0A371EJ35</accession>